<reference evidence="1 2" key="1">
    <citation type="submission" date="2016-05" db="EMBL/GenBank/DDBJ databases">
        <title>Draft genome sequence of a porcine commensal Rothia nasimurium.</title>
        <authorList>
            <person name="Gaiser R.A."/>
            <person name="Van Baarlen P."/>
            <person name="Wells J.M."/>
        </authorList>
    </citation>
    <scope>NUCLEOTIDE SEQUENCE [LARGE SCALE GENOMIC DNA]</scope>
    <source>
        <strain evidence="1 2">PT-32</strain>
    </source>
</reference>
<dbReference type="OrthoDB" id="5147336at2"/>
<keyword evidence="2" id="KW-1185">Reference proteome</keyword>
<organism evidence="1 2">
    <name type="scientific">Rothia nasimurium</name>
    <dbReference type="NCBI Taxonomy" id="85336"/>
    <lineage>
        <taxon>Bacteria</taxon>
        <taxon>Bacillati</taxon>
        <taxon>Actinomycetota</taxon>
        <taxon>Actinomycetes</taxon>
        <taxon>Micrococcales</taxon>
        <taxon>Micrococcaceae</taxon>
        <taxon>Rothia</taxon>
    </lineage>
</organism>
<dbReference type="RefSeq" id="WP_083090890.1">
    <property type="nucleotide sequence ID" value="NZ_LXWF01000006.1"/>
</dbReference>
<evidence type="ECO:0000313" key="2">
    <source>
        <dbReference type="Proteomes" id="UP000192359"/>
    </source>
</evidence>
<dbReference type="EMBL" id="LXWF01000006">
    <property type="protein sequence ID" value="ORC24145.1"/>
    <property type="molecule type" value="Genomic_DNA"/>
</dbReference>
<dbReference type="Proteomes" id="UP000192359">
    <property type="component" value="Unassembled WGS sequence"/>
</dbReference>
<name>A0A1Y1RRS8_9MICC</name>
<sequence length="189" mass="21224">MSSHSVRCADAVRTTRKQCKCMCDGVMHGGPHTERARALIWPLETRKKYSQRQVSNSKRVAREAVETSEAIGEVFTDLLVRYIVNELVHEQAPGDQDLARDTLKDPICPFVDEVMEAELDDSDSKELIQKGFRRLELAANPLAWFAPGSPDAQGFLFRFAKNPCLSRRFTPRLAADSVPSGRCIFASLR</sequence>
<comment type="caution">
    <text evidence="1">The sequence shown here is derived from an EMBL/GenBank/DDBJ whole genome shotgun (WGS) entry which is preliminary data.</text>
</comment>
<accession>A0A1Y1RRS8</accession>
<gene>
    <name evidence="1" type="ORF">A7979_10450</name>
</gene>
<protein>
    <submittedName>
        <fullName evidence="1">Uncharacterized protein</fullName>
    </submittedName>
</protein>
<dbReference type="AlphaFoldDB" id="A0A1Y1RRS8"/>
<proteinExistence type="predicted"/>
<evidence type="ECO:0000313" key="1">
    <source>
        <dbReference type="EMBL" id="ORC24145.1"/>
    </source>
</evidence>